<dbReference type="OrthoDB" id="7848394at2"/>
<evidence type="ECO:0000256" key="2">
    <source>
        <dbReference type="ARBA" id="ARBA00022723"/>
    </source>
</evidence>
<dbReference type="InterPro" id="IPR028090">
    <property type="entry name" value="JAB_dom_prok"/>
</dbReference>
<dbReference type="AlphaFoldDB" id="A0A418NKK5"/>
<dbReference type="GO" id="GO:0046872">
    <property type="term" value="F:metal ion binding"/>
    <property type="evidence" value="ECO:0007669"/>
    <property type="project" value="UniProtKB-KW"/>
</dbReference>
<reference evidence="7 8" key="1">
    <citation type="submission" date="2018-08" db="EMBL/GenBank/DDBJ databases">
        <title>Altererythrobacter sp.Ery1 and Ery12, the genome sequencing of novel strains in genus Alterythrobacter.</title>
        <authorList>
            <person name="Cheng H."/>
            <person name="Wu Y.-H."/>
            <person name="Fang C."/>
            <person name="Xu X.-W."/>
        </authorList>
    </citation>
    <scope>NUCLEOTIDE SEQUENCE [LARGE SCALE GENOMIC DNA]</scope>
    <source>
        <strain evidence="7 8">Ery1</strain>
    </source>
</reference>
<dbReference type="GO" id="GO:0006508">
    <property type="term" value="P:proteolysis"/>
    <property type="evidence" value="ECO:0007669"/>
    <property type="project" value="UniProtKB-KW"/>
</dbReference>
<keyword evidence="1" id="KW-0645">Protease</keyword>
<dbReference type="SUPFAM" id="SSF102712">
    <property type="entry name" value="JAB1/MPN domain"/>
    <property type="match status" value="1"/>
</dbReference>
<dbReference type="Gene3D" id="3.40.140.10">
    <property type="entry name" value="Cytidine Deaminase, domain 2"/>
    <property type="match status" value="1"/>
</dbReference>
<keyword evidence="3" id="KW-0378">Hydrolase</keyword>
<dbReference type="Pfam" id="PF14464">
    <property type="entry name" value="Prok-JAB"/>
    <property type="match status" value="1"/>
</dbReference>
<evidence type="ECO:0000313" key="7">
    <source>
        <dbReference type="EMBL" id="RIV80010.1"/>
    </source>
</evidence>
<dbReference type="GO" id="GO:0008237">
    <property type="term" value="F:metallopeptidase activity"/>
    <property type="evidence" value="ECO:0007669"/>
    <property type="project" value="UniProtKB-KW"/>
</dbReference>
<evidence type="ECO:0000313" key="8">
    <source>
        <dbReference type="Proteomes" id="UP000285092"/>
    </source>
</evidence>
<evidence type="ECO:0000259" key="6">
    <source>
        <dbReference type="Pfam" id="PF14464"/>
    </source>
</evidence>
<name>A0A418NKK5_9SPHN</name>
<keyword evidence="5" id="KW-0482">Metalloprotease</keyword>
<proteinExistence type="predicted"/>
<protein>
    <recommendedName>
        <fullName evidence="6">JAB domain-containing protein</fullName>
    </recommendedName>
</protein>
<dbReference type="EMBL" id="QXFK01000012">
    <property type="protein sequence ID" value="RIV80010.1"/>
    <property type="molecule type" value="Genomic_DNA"/>
</dbReference>
<accession>A0A418NKK5</accession>
<evidence type="ECO:0000256" key="4">
    <source>
        <dbReference type="ARBA" id="ARBA00022833"/>
    </source>
</evidence>
<feature type="domain" description="JAB" evidence="6">
    <location>
        <begin position="22"/>
        <end position="126"/>
    </location>
</feature>
<keyword evidence="8" id="KW-1185">Reference proteome</keyword>
<keyword evidence="2" id="KW-0479">Metal-binding</keyword>
<dbReference type="Proteomes" id="UP000285092">
    <property type="component" value="Unassembled WGS sequence"/>
</dbReference>
<keyword evidence="4" id="KW-0862">Zinc</keyword>
<evidence type="ECO:0000256" key="5">
    <source>
        <dbReference type="ARBA" id="ARBA00023049"/>
    </source>
</evidence>
<organism evidence="7 8">
    <name type="scientific">Pelagerythrobacter aerophilus</name>
    <dbReference type="NCBI Taxonomy" id="2306995"/>
    <lineage>
        <taxon>Bacteria</taxon>
        <taxon>Pseudomonadati</taxon>
        <taxon>Pseudomonadota</taxon>
        <taxon>Alphaproteobacteria</taxon>
        <taxon>Sphingomonadales</taxon>
        <taxon>Erythrobacteraceae</taxon>
        <taxon>Pelagerythrobacter</taxon>
    </lineage>
</organism>
<comment type="caution">
    <text evidence="7">The sequence shown here is derived from an EMBL/GenBank/DDBJ whole genome shotgun (WGS) entry which is preliminary data.</text>
</comment>
<gene>
    <name evidence="7" type="ORF">D2V04_03525</name>
</gene>
<evidence type="ECO:0000256" key="3">
    <source>
        <dbReference type="ARBA" id="ARBA00022801"/>
    </source>
</evidence>
<evidence type="ECO:0000256" key="1">
    <source>
        <dbReference type="ARBA" id="ARBA00022670"/>
    </source>
</evidence>
<sequence>MPIMPVEGSIMIEGILVDHAAAEKMLKCTRQHRPLEAGGLVLGLRKGLYLHVTEITRPLPWDRQSSTRFQRSPKGHRIAALRRWRKSGGKMDWIGEWHSHPEFSLSPSSIDIRNWYDIVRQRKAEMIFPICDGRETAFYLQCWGDRGKVLLRQVEKDALGTFYRTPAAIKRQLRETGNEAYGPTVELP</sequence>